<evidence type="ECO:0000256" key="15">
    <source>
        <dbReference type="ARBA" id="ARBA00022741"/>
    </source>
</evidence>
<name>A0AAD5E1D2_UMBRA</name>
<evidence type="ECO:0000259" key="25">
    <source>
        <dbReference type="PROSITE" id="PS50972"/>
    </source>
</evidence>
<evidence type="ECO:0000256" key="2">
    <source>
        <dbReference type="ARBA" id="ARBA00000198"/>
    </source>
</evidence>
<dbReference type="EC" id="2.7.6.3" evidence="12"/>
<comment type="catalytic activity">
    <reaction evidence="2">
        <text>6-hydroxymethyl-7,8-dihydropterin + ATP = (7,8-dihydropterin-6-yl)methyl diphosphate + AMP + H(+)</text>
        <dbReference type="Rhea" id="RHEA:11412"/>
        <dbReference type="ChEBI" id="CHEBI:15378"/>
        <dbReference type="ChEBI" id="CHEBI:30616"/>
        <dbReference type="ChEBI" id="CHEBI:44841"/>
        <dbReference type="ChEBI" id="CHEBI:72950"/>
        <dbReference type="ChEBI" id="CHEBI:456215"/>
        <dbReference type="EC" id="2.7.6.3"/>
    </reaction>
</comment>
<accession>A0AAD5E1D2</accession>
<evidence type="ECO:0000256" key="11">
    <source>
        <dbReference type="ARBA" id="ARBA00013043"/>
    </source>
</evidence>
<dbReference type="Pfam" id="PF02152">
    <property type="entry name" value="FolB"/>
    <property type="match status" value="2"/>
</dbReference>
<evidence type="ECO:0000256" key="24">
    <source>
        <dbReference type="ARBA" id="ARBA00068111"/>
    </source>
</evidence>
<dbReference type="CDD" id="cd00739">
    <property type="entry name" value="DHPS"/>
    <property type="match status" value="1"/>
</dbReference>
<dbReference type="EC" id="4.1.2.25" evidence="11"/>
<dbReference type="GO" id="GO:0005740">
    <property type="term" value="C:mitochondrial envelope"/>
    <property type="evidence" value="ECO:0007669"/>
    <property type="project" value="TreeGrafter"/>
</dbReference>
<evidence type="ECO:0000256" key="22">
    <source>
        <dbReference type="ARBA" id="ARBA00061548"/>
    </source>
</evidence>
<keyword evidence="14" id="KW-0479">Metal-binding</keyword>
<proteinExistence type="inferred from homology"/>
<comment type="similarity">
    <text evidence="8">In the N-terminal section; belongs to the DHNA family.</text>
</comment>
<evidence type="ECO:0000256" key="8">
    <source>
        <dbReference type="ARBA" id="ARBA00009640"/>
    </source>
</evidence>
<dbReference type="RefSeq" id="XP_051440487.1">
    <property type="nucleotide sequence ID" value="XM_051592358.1"/>
</dbReference>
<organism evidence="26 27">
    <name type="scientific">Umbelopsis ramanniana AG</name>
    <dbReference type="NCBI Taxonomy" id="1314678"/>
    <lineage>
        <taxon>Eukaryota</taxon>
        <taxon>Fungi</taxon>
        <taxon>Fungi incertae sedis</taxon>
        <taxon>Mucoromycota</taxon>
        <taxon>Mucoromycotina</taxon>
        <taxon>Umbelopsidomycetes</taxon>
        <taxon>Umbelopsidales</taxon>
        <taxon>Umbelopsidaceae</taxon>
        <taxon>Umbelopsis</taxon>
    </lineage>
</organism>
<dbReference type="GO" id="GO:0046656">
    <property type="term" value="P:folic acid biosynthetic process"/>
    <property type="evidence" value="ECO:0007669"/>
    <property type="project" value="UniProtKB-KW"/>
</dbReference>
<comment type="similarity">
    <text evidence="9">In the C-terminal section; belongs to the DHPS family.</text>
</comment>
<dbReference type="CDD" id="cd00483">
    <property type="entry name" value="HPPK"/>
    <property type="match status" value="1"/>
</dbReference>
<evidence type="ECO:0000256" key="1">
    <source>
        <dbReference type="ARBA" id="ARBA00000012"/>
    </source>
</evidence>
<evidence type="ECO:0000256" key="17">
    <source>
        <dbReference type="ARBA" id="ARBA00022840"/>
    </source>
</evidence>
<dbReference type="GO" id="GO:0005524">
    <property type="term" value="F:ATP binding"/>
    <property type="evidence" value="ECO:0007669"/>
    <property type="project" value="UniProtKB-KW"/>
</dbReference>
<dbReference type="EMBL" id="MU620980">
    <property type="protein sequence ID" value="KAI8575483.1"/>
    <property type="molecule type" value="Genomic_DNA"/>
</dbReference>
<evidence type="ECO:0000256" key="13">
    <source>
        <dbReference type="ARBA" id="ARBA00022679"/>
    </source>
</evidence>
<comment type="function">
    <text evidence="21">Catalyzes three sequential steps of tetrahydrofolate biosynthesis.</text>
</comment>
<keyword evidence="19" id="KW-0289">Folate biosynthesis</keyword>
<feature type="domain" description="Pterin-binding" evidence="25">
    <location>
        <begin position="496"/>
        <end position="761"/>
    </location>
</feature>
<dbReference type="GO" id="GO:0016301">
    <property type="term" value="F:kinase activity"/>
    <property type="evidence" value="ECO:0007669"/>
    <property type="project" value="UniProtKB-KW"/>
</dbReference>
<dbReference type="GO" id="GO:0046872">
    <property type="term" value="F:metal ion binding"/>
    <property type="evidence" value="ECO:0007669"/>
    <property type="project" value="UniProtKB-KW"/>
</dbReference>
<dbReference type="PROSITE" id="PS50972">
    <property type="entry name" value="PTERIN_BINDING"/>
    <property type="match status" value="1"/>
</dbReference>
<evidence type="ECO:0000256" key="5">
    <source>
        <dbReference type="ARBA" id="ARBA00004763"/>
    </source>
</evidence>
<dbReference type="GeneID" id="75917701"/>
<comment type="catalytic activity">
    <reaction evidence="3">
        <text>7,8-dihydroneopterin = 6-hydroxymethyl-7,8-dihydropterin + glycolaldehyde</text>
        <dbReference type="Rhea" id="RHEA:10540"/>
        <dbReference type="ChEBI" id="CHEBI:17001"/>
        <dbReference type="ChEBI" id="CHEBI:17071"/>
        <dbReference type="ChEBI" id="CHEBI:44841"/>
        <dbReference type="EC" id="4.1.2.25"/>
    </reaction>
</comment>
<protein>
    <recommendedName>
        <fullName evidence="23">Folic acid synthesis protein FOL1</fullName>
        <ecNumber evidence="10">2.5.1.15</ecNumber>
        <ecNumber evidence="12">2.7.6.3</ecNumber>
        <ecNumber evidence="11">4.1.2.25</ecNumber>
    </recommendedName>
    <alternativeName>
        <fullName evidence="24">Folic acid synthesis protein fol1</fullName>
    </alternativeName>
</protein>
<keyword evidence="17" id="KW-0067">ATP-binding</keyword>
<dbReference type="Proteomes" id="UP001206595">
    <property type="component" value="Unassembled WGS sequence"/>
</dbReference>
<evidence type="ECO:0000256" key="18">
    <source>
        <dbReference type="ARBA" id="ARBA00022842"/>
    </source>
</evidence>
<evidence type="ECO:0000256" key="21">
    <source>
        <dbReference type="ARBA" id="ARBA00058009"/>
    </source>
</evidence>
<evidence type="ECO:0000256" key="7">
    <source>
        <dbReference type="ARBA" id="ARBA00005051"/>
    </source>
</evidence>
<evidence type="ECO:0000256" key="10">
    <source>
        <dbReference type="ARBA" id="ARBA00012458"/>
    </source>
</evidence>
<keyword evidence="18" id="KW-0460">Magnesium</keyword>
<dbReference type="PANTHER" id="PTHR20941">
    <property type="entry name" value="FOLATE SYNTHESIS PROTEINS"/>
    <property type="match status" value="1"/>
</dbReference>
<sequence length="773" mass="85122">MREDEPAVYTMSIEARKTDKILIKNLVVRNTVGVDSWERCKTQPVVINVCLYTDITPAGDSDHVTKSIHYGHVTKAVTKVAEETTFRSFEELAHAIVKVGIIKFGAVKATVKVEQPRALLHAASAGVEVTRTSADLADLAAALEKQEKNGGASISFETVGDVSGFGYDDVVFVKDLKLSTIIGVNPWEREEKQVVVINLKIYPLTRSEEQKSYHLRTIVRSVSRHIEASGYKTVEAFVAAIARICLEKCHVSKITVKVEKPSALVFAESAGVEITRDQQWLKEIQEEESKGGKTYAHFMEQSRFADIPANYTHSAYIAVGSNVGNPIANIENALALLESQCSSTVVDTSFLYETPPMYYTEQAPFLNGAIKILTSLSPEDLLRKLKEVEAELGRQPSFRNAPRPIDLDILFYDDIVYHSEVLTIPHPKIQEREFVLWPLCDIAKGMEHPTLFRTCGQMLSQLLKVTAESPEGPLKINKVLPMHRSAQVMWKWDAKTYVMGILNTTPDSFSDGGEHMDVETAVAHAERMAEEGADMIDIGGMSTRVNADETFPVEEEIRRVVPVIKALRAKGFKLPISIDTFRAQVAEAAVQAGADLINDVSGGSRDAEMLAVMAKTKVPVCLMHMRGTATTMQSKENTTYENDDVVEDINQKLQHLIDQAIGSGVYRWNIIIDPGIGFAKTGSQNFDILREMKQIIGHDAPLEGFPCLVGPSRKKFIGDATGVSEASKRGYGTAAAVAASIAGGASIIRVHDVREMSEVTKVSDSVWKKGRDL</sequence>
<keyword evidence="27" id="KW-1185">Reference proteome</keyword>
<dbReference type="GO" id="GO:0004156">
    <property type="term" value="F:dihydropteroate synthase activity"/>
    <property type="evidence" value="ECO:0007669"/>
    <property type="project" value="UniProtKB-EC"/>
</dbReference>
<reference evidence="26" key="2">
    <citation type="journal article" date="2022" name="Proc. Natl. Acad. Sci. U.S.A.">
        <title>Diploid-dominant life cycles characterize the early evolution of Fungi.</title>
        <authorList>
            <person name="Amses K.R."/>
            <person name="Simmons D.R."/>
            <person name="Longcore J.E."/>
            <person name="Mondo S.J."/>
            <person name="Seto K."/>
            <person name="Jeronimo G.H."/>
            <person name="Bonds A.E."/>
            <person name="Quandt C.A."/>
            <person name="Davis W.J."/>
            <person name="Chang Y."/>
            <person name="Federici B.A."/>
            <person name="Kuo A."/>
            <person name="LaButti K."/>
            <person name="Pangilinan J."/>
            <person name="Andreopoulos W."/>
            <person name="Tritt A."/>
            <person name="Riley R."/>
            <person name="Hundley H."/>
            <person name="Johnson J."/>
            <person name="Lipzen A."/>
            <person name="Barry K."/>
            <person name="Lang B.F."/>
            <person name="Cuomo C.A."/>
            <person name="Buchler N.E."/>
            <person name="Grigoriev I.V."/>
            <person name="Spatafora J.W."/>
            <person name="Stajich J.E."/>
            <person name="James T.Y."/>
        </authorList>
    </citation>
    <scope>NUCLEOTIDE SEQUENCE</scope>
    <source>
        <strain evidence="26">AG</strain>
    </source>
</reference>
<dbReference type="NCBIfam" id="TIGR01498">
    <property type="entry name" value="folK"/>
    <property type="match status" value="1"/>
</dbReference>
<dbReference type="GO" id="GO:0003848">
    <property type="term" value="F:2-amino-4-hydroxy-6-hydroxymethyldihydropteridine diphosphokinase activity"/>
    <property type="evidence" value="ECO:0007669"/>
    <property type="project" value="UniProtKB-EC"/>
</dbReference>
<evidence type="ECO:0000256" key="3">
    <source>
        <dbReference type="ARBA" id="ARBA00001353"/>
    </source>
</evidence>
<dbReference type="NCBIfam" id="TIGR00526">
    <property type="entry name" value="folB_dom"/>
    <property type="match status" value="2"/>
</dbReference>
<evidence type="ECO:0000256" key="19">
    <source>
        <dbReference type="ARBA" id="ARBA00022909"/>
    </source>
</evidence>
<comment type="catalytic activity">
    <reaction evidence="1">
        <text>(7,8-dihydropterin-6-yl)methyl diphosphate + 4-aminobenzoate = 7,8-dihydropteroate + diphosphate</text>
        <dbReference type="Rhea" id="RHEA:19949"/>
        <dbReference type="ChEBI" id="CHEBI:17836"/>
        <dbReference type="ChEBI" id="CHEBI:17839"/>
        <dbReference type="ChEBI" id="CHEBI:33019"/>
        <dbReference type="ChEBI" id="CHEBI:72950"/>
        <dbReference type="EC" id="2.5.1.15"/>
    </reaction>
</comment>
<reference evidence="26" key="1">
    <citation type="submission" date="2021-06" db="EMBL/GenBank/DDBJ databases">
        <authorList>
            <consortium name="DOE Joint Genome Institute"/>
            <person name="Mondo S.J."/>
            <person name="Amses K.R."/>
            <person name="Simmons D.R."/>
            <person name="Longcore J.E."/>
            <person name="Seto K."/>
            <person name="Alves G.H."/>
            <person name="Bonds A.E."/>
            <person name="Quandt C.A."/>
            <person name="Davis W.J."/>
            <person name="Chang Y."/>
            <person name="Letcher P.M."/>
            <person name="Powell M.J."/>
            <person name="Kuo A."/>
            <person name="Labutti K."/>
            <person name="Pangilinan J."/>
            <person name="Andreopoulos W."/>
            <person name="Tritt A."/>
            <person name="Riley R."/>
            <person name="Hundley H."/>
            <person name="Johnson J."/>
            <person name="Lipzen A."/>
            <person name="Barry K."/>
            <person name="Berbee M.L."/>
            <person name="Buchler N.E."/>
            <person name="Grigoriev I.V."/>
            <person name="Spatafora J.W."/>
            <person name="Stajich J.E."/>
            <person name="James T.Y."/>
        </authorList>
    </citation>
    <scope>NUCLEOTIDE SEQUENCE</scope>
    <source>
        <strain evidence="26">AG</strain>
    </source>
</reference>
<gene>
    <name evidence="26" type="ORF">K450DRAFT_261696</name>
</gene>
<comment type="pathway">
    <text evidence="5">Cofactor biosynthesis; tetrahydrofolate biosynthesis; 7,8-dihydrofolate from 2-amino-4-hydroxy-6-hydroxymethyl-7,8-dihydropteridine diphosphate and 4-aminobenzoate: step 1/2.</text>
</comment>
<dbReference type="SMART" id="SM00905">
    <property type="entry name" value="FolB"/>
    <property type="match status" value="2"/>
</dbReference>
<dbReference type="Gene3D" id="3.30.70.560">
    <property type="entry name" value="7,8-Dihydro-6-hydroxymethylpterin-pyrophosphokinase HPPK"/>
    <property type="match status" value="1"/>
</dbReference>
<comment type="pathway">
    <text evidence="7">Cofactor biosynthesis; tetrahydrofolate biosynthesis; 2-amino-4-hydroxy-6-hydroxymethyl-7,8-dihydropteridine diphosphate from 7,8-dihydroneopterin triphosphate: step 4/4.</text>
</comment>
<dbReference type="Gene3D" id="3.20.20.20">
    <property type="entry name" value="Dihydropteroate synthase-like"/>
    <property type="match status" value="1"/>
</dbReference>
<comment type="pathway">
    <text evidence="6">Cofactor biosynthesis; tetrahydrofolate biosynthesis; 2-amino-4-hydroxy-6-hydroxymethyl-7,8-dihydropteridine diphosphate from 7,8-dihydroneopterin triphosphate: step 3/4.</text>
</comment>
<dbReference type="InterPro" id="IPR045031">
    <property type="entry name" value="DHP_synth-like"/>
</dbReference>
<dbReference type="NCBIfam" id="TIGR01496">
    <property type="entry name" value="DHPS"/>
    <property type="match status" value="1"/>
</dbReference>
<dbReference type="Pfam" id="PF00809">
    <property type="entry name" value="Pterin_bind"/>
    <property type="match status" value="1"/>
</dbReference>
<dbReference type="InterPro" id="IPR043133">
    <property type="entry name" value="GTP-CH-I_C/QueF"/>
</dbReference>
<evidence type="ECO:0000256" key="6">
    <source>
        <dbReference type="ARBA" id="ARBA00005013"/>
    </source>
</evidence>
<keyword evidence="13" id="KW-0808">Transferase</keyword>
<dbReference type="InterPro" id="IPR006157">
    <property type="entry name" value="FolB_dom"/>
</dbReference>
<evidence type="ECO:0000256" key="16">
    <source>
        <dbReference type="ARBA" id="ARBA00022777"/>
    </source>
</evidence>
<dbReference type="InterPro" id="IPR000550">
    <property type="entry name" value="Hppk"/>
</dbReference>
<evidence type="ECO:0000313" key="26">
    <source>
        <dbReference type="EMBL" id="KAI8575483.1"/>
    </source>
</evidence>
<dbReference type="FunFam" id="3.20.20.20:FF:000006">
    <property type="entry name" value="Dihydropteroate synthase"/>
    <property type="match status" value="1"/>
</dbReference>
<dbReference type="GO" id="GO:0046654">
    <property type="term" value="P:tetrahydrofolate biosynthetic process"/>
    <property type="evidence" value="ECO:0007669"/>
    <property type="project" value="TreeGrafter"/>
</dbReference>
<dbReference type="GO" id="GO:0004150">
    <property type="term" value="F:dihydroneopterin aldolase activity"/>
    <property type="evidence" value="ECO:0007669"/>
    <property type="project" value="UniProtKB-EC"/>
</dbReference>
<dbReference type="InterPro" id="IPR006390">
    <property type="entry name" value="DHP_synth_dom"/>
</dbReference>
<evidence type="ECO:0000256" key="20">
    <source>
        <dbReference type="ARBA" id="ARBA00023268"/>
    </source>
</evidence>
<keyword evidence="16" id="KW-0418">Kinase</keyword>
<dbReference type="InterPro" id="IPR000489">
    <property type="entry name" value="Pterin-binding_dom"/>
</dbReference>
<dbReference type="PROSITE" id="PS00794">
    <property type="entry name" value="HPPK"/>
    <property type="match status" value="1"/>
</dbReference>
<keyword evidence="20" id="KW-0511">Multifunctional enzyme</keyword>
<comment type="similarity">
    <text evidence="22">In the central section; belongs to the HPPK family.</text>
</comment>
<dbReference type="InterPro" id="IPR035907">
    <property type="entry name" value="Hppk_sf"/>
</dbReference>
<dbReference type="PROSITE" id="PS00792">
    <property type="entry name" value="DHPS_1"/>
    <property type="match status" value="1"/>
</dbReference>
<dbReference type="InterPro" id="IPR011005">
    <property type="entry name" value="Dihydropteroate_synth-like_sf"/>
</dbReference>
<dbReference type="SUPFAM" id="SSF55083">
    <property type="entry name" value="6-hydroxymethyl-7,8-dihydropterin pyrophosphokinase, HPPK"/>
    <property type="match status" value="1"/>
</dbReference>
<evidence type="ECO:0000256" key="12">
    <source>
        <dbReference type="ARBA" id="ARBA00013253"/>
    </source>
</evidence>
<dbReference type="Gene3D" id="3.30.1130.10">
    <property type="match status" value="2"/>
</dbReference>
<dbReference type="PANTHER" id="PTHR20941:SF1">
    <property type="entry name" value="FOLIC ACID SYNTHESIS PROTEIN FOL1"/>
    <property type="match status" value="1"/>
</dbReference>
<keyword evidence="15" id="KW-0547">Nucleotide-binding</keyword>
<dbReference type="Pfam" id="PF01288">
    <property type="entry name" value="HPPK"/>
    <property type="match status" value="1"/>
</dbReference>
<evidence type="ECO:0000256" key="9">
    <source>
        <dbReference type="ARBA" id="ARBA00009951"/>
    </source>
</evidence>
<dbReference type="EC" id="2.5.1.15" evidence="10"/>
<evidence type="ECO:0000256" key="4">
    <source>
        <dbReference type="ARBA" id="ARBA00001946"/>
    </source>
</evidence>
<dbReference type="AlphaFoldDB" id="A0AAD5E1D2"/>
<evidence type="ECO:0000256" key="23">
    <source>
        <dbReference type="ARBA" id="ARBA00067568"/>
    </source>
</evidence>
<dbReference type="SUPFAM" id="SSF51717">
    <property type="entry name" value="Dihydropteroate synthetase-like"/>
    <property type="match status" value="1"/>
</dbReference>
<comment type="cofactor">
    <cofactor evidence="4">
        <name>Mg(2+)</name>
        <dbReference type="ChEBI" id="CHEBI:18420"/>
    </cofactor>
</comment>
<comment type="caution">
    <text evidence="26">The sequence shown here is derived from an EMBL/GenBank/DDBJ whole genome shotgun (WGS) entry which is preliminary data.</text>
</comment>
<dbReference type="SUPFAM" id="SSF55620">
    <property type="entry name" value="Tetrahydrobiopterin biosynthesis enzymes-like"/>
    <property type="match status" value="2"/>
</dbReference>
<evidence type="ECO:0000313" key="27">
    <source>
        <dbReference type="Proteomes" id="UP001206595"/>
    </source>
</evidence>
<evidence type="ECO:0000256" key="14">
    <source>
        <dbReference type="ARBA" id="ARBA00022723"/>
    </source>
</evidence>